<evidence type="ECO:0000256" key="3">
    <source>
        <dbReference type="ARBA" id="ARBA00023170"/>
    </source>
</evidence>
<dbReference type="Proteomes" id="UP000271162">
    <property type="component" value="Unassembled WGS sequence"/>
</dbReference>
<feature type="domain" description="NR LBD" evidence="4">
    <location>
        <begin position="128"/>
        <end position="325"/>
    </location>
</feature>
<evidence type="ECO:0000256" key="1">
    <source>
        <dbReference type="ARBA" id="ARBA00023015"/>
    </source>
</evidence>
<dbReference type="PROSITE" id="PS51843">
    <property type="entry name" value="NR_LBD"/>
    <property type="match status" value="1"/>
</dbReference>
<dbReference type="SMART" id="SM00430">
    <property type="entry name" value="HOLI"/>
    <property type="match status" value="1"/>
</dbReference>
<dbReference type="SUPFAM" id="SSF48508">
    <property type="entry name" value="Nuclear receptor ligand-binding domain"/>
    <property type="match status" value="1"/>
</dbReference>
<dbReference type="EMBL" id="UYSL01019806">
    <property type="protein sequence ID" value="VDL70116.1"/>
    <property type="molecule type" value="Genomic_DNA"/>
</dbReference>
<keyword evidence="2" id="KW-0804">Transcription</keyword>
<dbReference type="STRING" id="27835.A0A158QXA4"/>
<evidence type="ECO:0000313" key="7">
    <source>
        <dbReference type="WBParaSite" id="NBR_0000652601-mRNA-1"/>
    </source>
</evidence>
<accession>A0A158QXA4</accession>
<organism evidence="7">
    <name type="scientific">Nippostrongylus brasiliensis</name>
    <name type="common">Rat hookworm</name>
    <dbReference type="NCBI Taxonomy" id="27835"/>
    <lineage>
        <taxon>Eukaryota</taxon>
        <taxon>Metazoa</taxon>
        <taxon>Ecdysozoa</taxon>
        <taxon>Nematoda</taxon>
        <taxon>Chromadorea</taxon>
        <taxon>Rhabditida</taxon>
        <taxon>Rhabditina</taxon>
        <taxon>Rhabditomorpha</taxon>
        <taxon>Strongyloidea</taxon>
        <taxon>Heligmosomidae</taxon>
        <taxon>Nippostrongylus</taxon>
    </lineage>
</organism>
<name>A0A158QXA4_NIPBR</name>
<dbReference type="WBParaSite" id="NBR_0000652601-mRNA-1">
    <property type="protein sequence ID" value="NBR_0000652601-mRNA-1"/>
    <property type="gene ID" value="NBR_0000652601"/>
</dbReference>
<evidence type="ECO:0000256" key="2">
    <source>
        <dbReference type="ARBA" id="ARBA00023163"/>
    </source>
</evidence>
<dbReference type="Gene3D" id="1.10.565.10">
    <property type="entry name" value="Retinoid X Receptor"/>
    <property type="match status" value="1"/>
</dbReference>
<dbReference type="InterPro" id="IPR000536">
    <property type="entry name" value="Nucl_hrmn_rcpt_lig-bd"/>
</dbReference>
<reference evidence="5 6" key="2">
    <citation type="submission" date="2018-11" db="EMBL/GenBank/DDBJ databases">
        <authorList>
            <consortium name="Pathogen Informatics"/>
        </authorList>
    </citation>
    <scope>NUCLEOTIDE SEQUENCE [LARGE SCALE GENOMIC DNA]</scope>
</reference>
<keyword evidence="3" id="KW-0675">Receptor</keyword>
<sequence>MLLAGSIPLPTHAAFNHMKLASSLADAAPEFQPKPIQASRHVLVSSPVSVSSINSETCNRKRGYDISSLLDIPSASSTMTSRSTTPTDVAVQCPFRTKSCQKELAEQAAKLVSIEERLSCLRKSTYKPTGDFVELLTSPSALETTRLFELRPSPSHLNWDEEMCLAAEYAKAFPWFQEMQLEEKLVLLVRRVFHVAAMHVAAEFSKTDSGSIECLRSTISSFRRLALDPISFALLNAIVFTDCASSHFCDRTNATLREQREKNVDALGLYLFERYQSEGASRIADHLSLIWSLLNDCCTLRKHLLDTLSPTSLTANILQLHTRFS</sequence>
<dbReference type="InterPro" id="IPR050274">
    <property type="entry name" value="Nuclear_hormone_rcpt_NR2"/>
</dbReference>
<dbReference type="InterPro" id="IPR035500">
    <property type="entry name" value="NHR-like_dom_sf"/>
</dbReference>
<protein>
    <submittedName>
        <fullName evidence="7">NR LBD domain-containing protein</fullName>
    </submittedName>
</protein>
<reference evidence="7" key="1">
    <citation type="submission" date="2016-04" db="UniProtKB">
        <authorList>
            <consortium name="WormBaseParasite"/>
        </authorList>
    </citation>
    <scope>IDENTIFICATION</scope>
</reference>
<proteinExistence type="predicted"/>
<dbReference type="AlphaFoldDB" id="A0A158QXA4"/>
<gene>
    <name evidence="5" type="ORF">NBR_LOCUS6527</name>
</gene>
<dbReference type="PANTHER" id="PTHR24083">
    <property type="entry name" value="NUCLEAR HORMONE RECEPTOR"/>
    <property type="match status" value="1"/>
</dbReference>
<evidence type="ECO:0000313" key="6">
    <source>
        <dbReference type="Proteomes" id="UP000271162"/>
    </source>
</evidence>
<keyword evidence="6" id="KW-1185">Reference proteome</keyword>
<keyword evidence="1" id="KW-0805">Transcription regulation</keyword>
<evidence type="ECO:0000259" key="4">
    <source>
        <dbReference type="PROSITE" id="PS51843"/>
    </source>
</evidence>
<evidence type="ECO:0000313" key="5">
    <source>
        <dbReference type="EMBL" id="VDL70116.1"/>
    </source>
</evidence>